<dbReference type="SUPFAM" id="SSF54928">
    <property type="entry name" value="RNA-binding domain, RBD"/>
    <property type="match status" value="2"/>
</dbReference>
<dbReference type="CTD" id="20199583"/>
<dbReference type="PROSITE" id="PS50102">
    <property type="entry name" value="RRM"/>
    <property type="match status" value="1"/>
</dbReference>
<dbReference type="SMART" id="SM00360">
    <property type="entry name" value="RRM"/>
    <property type="match status" value="1"/>
</dbReference>
<dbReference type="InterPro" id="IPR000504">
    <property type="entry name" value="RRM_dom"/>
</dbReference>
<dbReference type="STRING" id="6412.T1ESN3"/>
<dbReference type="InterPro" id="IPR035979">
    <property type="entry name" value="RBD_domain_sf"/>
</dbReference>
<dbReference type="Gene3D" id="3.30.70.330">
    <property type="match status" value="3"/>
</dbReference>
<dbReference type="InterPro" id="IPR012677">
    <property type="entry name" value="Nucleotide-bd_a/b_plait_sf"/>
</dbReference>
<proteinExistence type="predicted"/>
<name>T1ESN3_HELRO</name>
<evidence type="ECO:0000256" key="1">
    <source>
        <dbReference type="PROSITE-ProRule" id="PRU00176"/>
    </source>
</evidence>
<dbReference type="CDD" id="cd12423">
    <property type="entry name" value="RRM3_PTBP1_like"/>
    <property type="match status" value="1"/>
</dbReference>
<evidence type="ECO:0000313" key="4">
    <source>
        <dbReference type="EnsemblMetazoa" id="HelroP162439"/>
    </source>
</evidence>
<dbReference type="EMBL" id="KB097143">
    <property type="protein sequence ID" value="ESN98966.1"/>
    <property type="molecule type" value="Genomic_DNA"/>
</dbReference>
<reference evidence="3 5" key="2">
    <citation type="journal article" date="2013" name="Nature">
        <title>Insights into bilaterian evolution from three spiralian genomes.</title>
        <authorList>
            <person name="Simakov O."/>
            <person name="Marletaz F."/>
            <person name="Cho S.J."/>
            <person name="Edsinger-Gonzales E."/>
            <person name="Havlak P."/>
            <person name="Hellsten U."/>
            <person name="Kuo D.H."/>
            <person name="Larsson T."/>
            <person name="Lv J."/>
            <person name="Arendt D."/>
            <person name="Savage R."/>
            <person name="Osoegawa K."/>
            <person name="de Jong P."/>
            <person name="Grimwood J."/>
            <person name="Chapman J.A."/>
            <person name="Shapiro H."/>
            <person name="Aerts A."/>
            <person name="Otillar R.P."/>
            <person name="Terry A.Y."/>
            <person name="Boore J.L."/>
            <person name="Grigoriev I.V."/>
            <person name="Lindberg D.R."/>
            <person name="Seaver E.C."/>
            <person name="Weisblat D.A."/>
            <person name="Putnam N.H."/>
            <person name="Rokhsar D.S."/>
        </authorList>
    </citation>
    <scope>NUCLEOTIDE SEQUENCE</scope>
</reference>
<dbReference type="GO" id="GO:0043484">
    <property type="term" value="P:regulation of RNA splicing"/>
    <property type="evidence" value="ECO:0000318"/>
    <property type="project" value="GO_Central"/>
</dbReference>
<dbReference type="RefSeq" id="XP_009022889.1">
    <property type="nucleotide sequence ID" value="XM_009024641.1"/>
</dbReference>
<keyword evidence="5" id="KW-1185">Reference proteome</keyword>
<accession>T1ESN3</accession>
<dbReference type="KEGG" id="hro:HELRODRAFT_162439"/>
<dbReference type="GO" id="GO:0003729">
    <property type="term" value="F:mRNA binding"/>
    <property type="evidence" value="ECO:0000318"/>
    <property type="project" value="GO_Central"/>
</dbReference>
<dbReference type="Proteomes" id="UP000015101">
    <property type="component" value="Unassembled WGS sequence"/>
</dbReference>
<reference evidence="5" key="1">
    <citation type="submission" date="2012-12" db="EMBL/GenBank/DDBJ databases">
        <authorList>
            <person name="Hellsten U."/>
            <person name="Grimwood J."/>
            <person name="Chapman J.A."/>
            <person name="Shapiro H."/>
            <person name="Aerts A."/>
            <person name="Otillar R.P."/>
            <person name="Terry A.Y."/>
            <person name="Boore J.L."/>
            <person name="Simakov O."/>
            <person name="Marletaz F."/>
            <person name="Cho S.-J."/>
            <person name="Edsinger-Gonzales E."/>
            <person name="Havlak P."/>
            <person name="Kuo D.-H."/>
            <person name="Larsson T."/>
            <person name="Lv J."/>
            <person name="Arendt D."/>
            <person name="Savage R."/>
            <person name="Osoegawa K."/>
            <person name="de Jong P."/>
            <person name="Lindberg D.R."/>
            <person name="Seaver E.C."/>
            <person name="Weisblat D.A."/>
            <person name="Putnam N.H."/>
            <person name="Grigoriev I.V."/>
            <person name="Rokhsar D.S."/>
        </authorList>
    </citation>
    <scope>NUCLEOTIDE SEQUENCE</scope>
</reference>
<feature type="domain" description="RRM" evidence="2">
    <location>
        <begin position="167"/>
        <end position="241"/>
    </location>
</feature>
<dbReference type="AlphaFoldDB" id="T1ESN3"/>
<dbReference type="FunFam" id="3.30.70.330:FF:000341">
    <property type="entry name" value="Hephaestus, isoform C"/>
    <property type="match status" value="1"/>
</dbReference>
<keyword evidence="1" id="KW-0694">RNA-binding</keyword>
<dbReference type="Pfam" id="PF13893">
    <property type="entry name" value="RRM_5"/>
    <property type="match status" value="1"/>
</dbReference>
<reference evidence="4" key="3">
    <citation type="submission" date="2015-06" db="UniProtKB">
        <authorList>
            <consortium name="EnsemblMetazoa"/>
        </authorList>
    </citation>
    <scope>IDENTIFICATION</scope>
</reference>
<dbReference type="PANTHER" id="PTHR15592">
    <property type="entry name" value="MATRIN 3/NUCLEAR PROTEIN 220-RELATED"/>
    <property type="match status" value="1"/>
</dbReference>
<dbReference type="GeneID" id="20199583"/>
<evidence type="ECO:0000313" key="5">
    <source>
        <dbReference type="Proteomes" id="UP000015101"/>
    </source>
</evidence>
<dbReference type="EMBL" id="AMQM01001084">
    <property type="status" value="NOT_ANNOTATED_CDS"/>
    <property type="molecule type" value="Genomic_DNA"/>
</dbReference>
<evidence type="ECO:0000313" key="3">
    <source>
        <dbReference type="EMBL" id="ESN98966.1"/>
    </source>
</evidence>
<evidence type="ECO:0000259" key="2">
    <source>
        <dbReference type="PROSITE" id="PS50102"/>
    </source>
</evidence>
<protein>
    <recommendedName>
        <fullName evidence="2">RRM domain-containing protein</fullName>
    </recommendedName>
</protein>
<gene>
    <name evidence="4" type="primary">20199583</name>
    <name evidence="3" type="ORF">HELRODRAFT_162439</name>
</gene>
<dbReference type="GO" id="GO:0005634">
    <property type="term" value="C:nucleus"/>
    <property type="evidence" value="ECO:0000318"/>
    <property type="project" value="GO_Central"/>
</dbReference>
<organism evidence="4 5">
    <name type="scientific">Helobdella robusta</name>
    <name type="common">Californian leech</name>
    <dbReference type="NCBI Taxonomy" id="6412"/>
    <lineage>
        <taxon>Eukaryota</taxon>
        <taxon>Metazoa</taxon>
        <taxon>Spiralia</taxon>
        <taxon>Lophotrochozoa</taxon>
        <taxon>Annelida</taxon>
        <taxon>Clitellata</taxon>
        <taxon>Hirudinea</taxon>
        <taxon>Rhynchobdellida</taxon>
        <taxon>Glossiphoniidae</taxon>
        <taxon>Helobdella</taxon>
    </lineage>
</organism>
<dbReference type="HOGENOM" id="CLU_015171_4_0_1"/>
<dbReference type="SUPFAM" id="SSF81995">
    <property type="entry name" value="beta-sandwich domain of Sec23/24"/>
    <property type="match status" value="1"/>
</dbReference>
<sequence length="424" mass="47241">MPSQSTNNPGECQLLIQYATKLQAQKAKMMLDGHSMFPGCNKLKVEYSSLSDIDHNLSYSQQNSRMLESNSQPLSYVQTSIDLDTLIQQQQQQQQQQLQLQSLQHLQLQQQHSQQQSQQQFSIVAPSTALIQAPATQVAEMVYSTGARAGGSVILAATSTALLNVGHVVLVSNLDEEKVNPDALFTLFGVYGDVIKVKIMFNKKDTALIQFNDPMQAQTAMLNLDKLKLWGKVIKVTPSKHTIVQMPKDGQFDINLTKDYTNSTLHRFKKPNSKNYNNIFPPAATLHLSNIPSTSKETLVALFSKHGTVVGFKFFTNVVSANKDCKMALMQMSSIEEAAWPSLRYISLIDIISLLRTIFSSTLNISVAISCVCVCACVITRETIRDLLGEYEAMHNYQLAETTHLRVSFSKSGYNIIIIINNIL</sequence>
<dbReference type="OrthoDB" id="296632at2759"/>
<dbReference type="InParanoid" id="T1ESN3"/>
<dbReference type="eggNOG" id="KOG1190">
    <property type="taxonomic scope" value="Eukaryota"/>
</dbReference>
<dbReference type="EnsemblMetazoa" id="HelroT162439">
    <property type="protein sequence ID" value="HelroP162439"/>
    <property type="gene ID" value="HelroG162439"/>
</dbReference>